<feature type="transmembrane region" description="Helical" evidence="1">
    <location>
        <begin position="16"/>
        <end position="35"/>
    </location>
</feature>
<organism evidence="2 3">
    <name type="scientific">Microvirga lupini</name>
    <dbReference type="NCBI Taxonomy" id="420324"/>
    <lineage>
        <taxon>Bacteria</taxon>
        <taxon>Pseudomonadati</taxon>
        <taxon>Pseudomonadota</taxon>
        <taxon>Alphaproteobacteria</taxon>
        <taxon>Hyphomicrobiales</taxon>
        <taxon>Methylobacteriaceae</taxon>
        <taxon>Microvirga</taxon>
    </lineage>
</organism>
<evidence type="ECO:0000313" key="2">
    <source>
        <dbReference type="EMBL" id="MBB3020814.1"/>
    </source>
</evidence>
<evidence type="ECO:0000313" key="3">
    <source>
        <dbReference type="Proteomes" id="UP000532010"/>
    </source>
</evidence>
<keyword evidence="1" id="KW-1133">Transmembrane helix</keyword>
<keyword evidence="1" id="KW-0812">Transmembrane</keyword>
<comment type="caution">
    <text evidence="2">The sequence shown here is derived from an EMBL/GenBank/DDBJ whole genome shotgun (WGS) entry which is preliminary data.</text>
</comment>
<proteinExistence type="predicted"/>
<gene>
    <name evidence="2" type="ORF">FHR70_003902</name>
</gene>
<reference evidence="2 3" key="1">
    <citation type="submission" date="2020-08" db="EMBL/GenBank/DDBJ databases">
        <title>The Agave Microbiome: Exploring the role of microbial communities in plant adaptations to desert environments.</title>
        <authorList>
            <person name="Partida-Martinez L.P."/>
        </authorList>
    </citation>
    <scope>NUCLEOTIDE SEQUENCE [LARGE SCALE GENOMIC DNA]</scope>
    <source>
        <strain evidence="2 3">AT3.9</strain>
    </source>
</reference>
<dbReference type="RefSeq" id="WP_183453141.1">
    <property type="nucleotide sequence ID" value="NZ_JACHWB010000006.1"/>
</dbReference>
<accession>A0A7W4VP94</accession>
<sequence length="98" mass="10112">MGGSNLLSRRSDVQNGAIATMVAAAGHGLVTFLGFAPADPVPLLAYLLPWLGGVRFATATALALVTLFAVEASRAFFTGRCWIGSGWRYSYGTCGGAA</sequence>
<keyword evidence="1" id="KW-0472">Membrane</keyword>
<keyword evidence="3" id="KW-1185">Reference proteome</keyword>
<evidence type="ECO:0000256" key="1">
    <source>
        <dbReference type="SAM" id="Phobius"/>
    </source>
</evidence>
<feature type="transmembrane region" description="Helical" evidence="1">
    <location>
        <begin position="47"/>
        <end position="70"/>
    </location>
</feature>
<name>A0A7W4VP94_9HYPH</name>
<dbReference type="AlphaFoldDB" id="A0A7W4VP94"/>
<dbReference type="EMBL" id="JACHWB010000006">
    <property type="protein sequence ID" value="MBB3020814.1"/>
    <property type="molecule type" value="Genomic_DNA"/>
</dbReference>
<dbReference type="Proteomes" id="UP000532010">
    <property type="component" value="Unassembled WGS sequence"/>
</dbReference>
<protein>
    <submittedName>
        <fullName evidence="2">Uncharacterized protein</fullName>
    </submittedName>
</protein>